<dbReference type="Proteomes" id="UP001499938">
    <property type="component" value="Unassembled WGS sequence"/>
</dbReference>
<organism evidence="1 2">
    <name type="scientific">Nostocoides veronense</name>
    <dbReference type="NCBI Taxonomy" id="330836"/>
    <lineage>
        <taxon>Bacteria</taxon>
        <taxon>Bacillati</taxon>
        <taxon>Actinomycetota</taxon>
        <taxon>Actinomycetes</taxon>
        <taxon>Micrococcales</taxon>
        <taxon>Intrasporangiaceae</taxon>
        <taxon>Nostocoides</taxon>
    </lineage>
</organism>
<protein>
    <recommendedName>
        <fullName evidence="3">Secreted protein</fullName>
    </recommendedName>
</protein>
<gene>
    <name evidence="1" type="ORF">GCM10009811_28330</name>
</gene>
<reference evidence="1 2" key="1">
    <citation type="journal article" date="2019" name="Int. J. Syst. Evol. Microbiol.">
        <title>The Global Catalogue of Microorganisms (GCM) 10K type strain sequencing project: providing services to taxonomists for standard genome sequencing and annotation.</title>
        <authorList>
            <consortium name="The Broad Institute Genomics Platform"/>
            <consortium name="The Broad Institute Genome Sequencing Center for Infectious Disease"/>
            <person name="Wu L."/>
            <person name="Ma J."/>
        </authorList>
    </citation>
    <scope>NUCLEOTIDE SEQUENCE [LARGE SCALE GENOMIC DNA]</scope>
    <source>
        <strain evidence="1 2">JCM 15592</strain>
    </source>
</reference>
<evidence type="ECO:0000313" key="1">
    <source>
        <dbReference type="EMBL" id="GAA1802948.1"/>
    </source>
</evidence>
<comment type="caution">
    <text evidence="1">The sequence shown here is derived from an EMBL/GenBank/DDBJ whole genome shotgun (WGS) entry which is preliminary data.</text>
</comment>
<proteinExistence type="predicted"/>
<accession>A0ABN2LY35</accession>
<sequence>MGPERTRCLERPPAVRTHNGLPARLELLPVLAVGAALVLRQPDCSYLCVAEGTHNARQASRFPAARCPLVLAELLVGAAAVRTHGQPRPRLRLQLLSSGQCDSRYSPETLVGPLVAVEPPFADLAAA</sequence>
<name>A0ABN2LY35_9MICO</name>
<evidence type="ECO:0000313" key="2">
    <source>
        <dbReference type="Proteomes" id="UP001499938"/>
    </source>
</evidence>
<dbReference type="EMBL" id="BAAAPO010000042">
    <property type="protein sequence ID" value="GAA1802948.1"/>
    <property type="molecule type" value="Genomic_DNA"/>
</dbReference>
<keyword evidence="2" id="KW-1185">Reference proteome</keyword>
<evidence type="ECO:0008006" key="3">
    <source>
        <dbReference type="Google" id="ProtNLM"/>
    </source>
</evidence>